<dbReference type="GO" id="GO:0009847">
    <property type="term" value="P:spore germination"/>
    <property type="evidence" value="ECO:0007669"/>
    <property type="project" value="InterPro"/>
</dbReference>
<keyword evidence="12" id="KW-1185">Reference proteome</keyword>
<evidence type="ECO:0000256" key="5">
    <source>
        <dbReference type="ARBA" id="ARBA00023136"/>
    </source>
</evidence>
<evidence type="ECO:0000313" key="11">
    <source>
        <dbReference type="EMBL" id="MBC8535404.1"/>
    </source>
</evidence>
<feature type="domain" description="Spore germination protein N-terminal" evidence="10">
    <location>
        <begin position="23"/>
        <end position="192"/>
    </location>
</feature>
<dbReference type="PANTHER" id="PTHR35789">
    <property type="entry name" value="SPORE GERMINATION PROTEIN B3"/>
    <property type="match status" value="1"/>
</dbReference>
<keyword evidence="4 8" id="KW-0732">Signal</keyword>
<evidence type="ECO:0000256" key="6">
    <source>
        <dbReference type="ARBA" id="ARBA00023139"/>
    </source>
</evidence>
<proteinExistence type="inferred from homology"/>
<name>A0A926DCQ0_9FIRM</name>
<dbReference type="PANTHER" id="PTHR35789:SF1">
    <property type="entry name" value="SPORE GERMINATION PROTEIN B3"/>
    <property type="match status" value="1"/>
</dbReference>
<comment type="subcellular location">
    <subcellularLocation>
        <location evidence="1">Membrane</location>
        <topology evidence="1">Lipid-anchor</topology>
    </subcellularLocation>
</comment>
<evidence type="ECO:0000259" key="9">
    <source>
        <dbReference type="Pfam" id="PF05504"/>
    </source>
</evidence>
<evidence type="ECO:0000259" key="10">
    <source>
        <dbReference type="Pfam" id="PF25198"/>
    </source>
</evidence>
<evidence type="ECO:0000256" key="7">
    <source>
        <dbReference type="ARBA" id="ARBA00023288"/>
    </source>
</evidence>
<evidence type="ECO:0000256" key="4">
    <source>
        <dbReference type="ARBA" id="ARBA00022729"/>
    </source>
</evidence>
<reference evidence="11" key="1">
    <citation type="submission" date="2020-08" db="EMBL/GenBank/DDBJ databases">
        <title>Genome public.</title>
        <authorList>
            <person name="Liu C."/>
            <person name="Sun Q."/>
        </authorList>
    </citation>
    <scope>NUCLEOTIDE SEQUENCE</scope>
    <source>
        <strain evidence="11">BX7</strain>
    </source>
</reference>
<sequence length="398" mass="43618">MSKRKLLCAALALSLSLGGCAGNYREIENMAIITGAALDIGKRETYSLTYELVEFGGVDPDSAGKPQYITVEGDTLAECAQNFGLITGKFGFWGHAVILLISEPLAREGLTEPLDWFLKQSQTRLNLYIAVTSGSARALLEAPPVGTQLSAGQLADMLSPQVGSSEKHHFKLFEVFNTLRTGGTALSLPWFTLQNPEDGSQGKPLDEQALETLPEGSDPLIVYSGLAVFDDDRLAGLLNFDDAFVVHLLKNEQSLGVISHDGVSMRIQTSHCSIKSEVRAGEPSFHAELRLGCDISQAPDIAPLDERRSVERITSQMELYLEEHISSSVRRVLRDTHCDVYGFGNLLRMYHPQDWRELEPRFGEVLEQIPLTVTVSISLTGDPRFTEPIAPAGEEDVT</sequence>
<comment type="caution">
    <text evidence="11">The sequence shown here is derived from an EMBL/GenBank/DDBJ whole genome shotgun (WGS) entry which is preliminary data.</text>
</comment>
<dbReference type="Pfam" id="PF25198">
    <property type="entry name" value="Spore_GerAC_N"/>
    <property type="match status" value="1"/>
</dbReference>
<dbReference type="EMBL" id="JACRSP010000001">
    <property type="protein sequence ID" value="MBC8535404.1"/>
    <property type="molecule type" value="Genomic_DNA"/>
</dbReference>
<dbReference type="Proteomes" id="UP000620366">
    <property type="component" value="Unassembled WGS sequence"/>
</dbReference>
<dbReference type="PROSITE" id="PS51257">
    <property type="entry name" value="PROKAR_LIPOPROTEIN"/>
    <property type="match status" value="1"/>
</dbReference>
<dbReference type="Pfam" id="PF05504">
    <property type="entry name" value="Spore_GerAC"/>
    <property type="match status" value="1"/>
</dbReference>
<dbReference type="AlphaFoldDB" id="A0A926DCQ0"/>
<evidence type="ECO:0000256" key="2">
    <source>
        <dbReference type="ARBA" id="ARBA00007886"/>
    </source>
</evidence>
<accession>A0A926DCQ0</accession>
<feature type="signal peptide" evidence="8">
    <location>
        <begin position="1"/>
        <end position="21"/>
    </location>
</feature>
<protein>
    <submittedName>
        <fullName evidence="11">Ger(X)C family spore germination protein</fullName>
    </submittedName>
</protein>
<gene>
    <name evidence="11" type="ORF">H8695_01670</name>
</gene>
<dbReference type="RefSeq" id="WP_249299118.1">
    <property type="nucleotide sequence ID" value="NZ_JACRSP010000001.1"/>
</dbReference>
<dbReference type="GO" id="GO:0016020">
    <property type="term" value="C:membrane"/>
    <property type="evidence" value="ECO:0007669"/>
    <property type="project" value="UniProtKB-SubCell"/>
</dbReference>
<dbReference type="NCBIfam" id="TIGR02887">
    <property type="entry name" value="spore_ger_x_C"/>
    <property type="match status" value="1"/>
</dbReference>
<dbReference type="InterPro" id="IPR038501">
    <property type="entry name" value="Spore_GerAC_C_sf"/>
</dbReference>
<dbReference type="Gene3D" id="3.30.300.210">
    <property type="entry name" value="Nutrient germinant receptor protein C, domain 3"/>
    <property type="match status" value="1"/>
</dbReference>
<feature type="chain" id="PRO_5039260513" evidence="8">
    <location>
        <begin position="22"/>
        <end position="398"/>
    </location>
</feature>
<evidence type="ECO:0000256" key="1">
    <source>
        <dbReference type="ARBA" id="ARBA00004635"/>
    </source>
</evidence>
<dbReference type="InterPro" id="IPR046953">
    <property type="entry name" value="Spore_GerAC-like_C"/>
</dbReference>
<keyword evidence="3" id="KW-0309">Germination</keyword>
<keyword evidence="7" id="KW-0449">Lipoprotein</keyword>
<dbReference type="InterPro" id="IPR008844">
    <property type="entry name" value="Spore_GerAC-like"/>
</dbReference>
<comment type="similarity">
    <text evidence="2">Belongs to the GerABKC lipoprotein family.</text>
</comment>
<organism evidence="11 12">
    <name type="scientific">Feifania hominis</name>
    <dbReference type="NCBI Taxonomy" id="2763660"/>
    <lineage>
        <taxon>Bacteria</taxon>
        <taxon>Bacillati</taxon>
        <taxon>Bacillota</taxon>
        <taxon>Clostridia</taxon>
        <taxon>Eubacteriales</taxon>
        <taxon>Feifaniaceae</taxon>
        <taxon>Feifania</taxon>
    </lineage>
</organism>
<evidence type="ECO:0000256" key="3">
    <source>
        <dbReference type="ARBA" id="ARBA00022544"/>
    </source>
</evidence>
<keyword evidence="6" id="KW-0564">Palmitate</keyword>
<keyword evidence="5" id="KW-0472">Membrane</keyword>
<dbReference type="InterPro" id="IPR057336">
    <property type="entry name" value="GerAC_N"/>
</dbReference>
<evidence type="ECO:0000256" key="8">
    <source>
        <dbReference type="SAM" id="SignalP"/>
    </source>
</evidence>
<feature type="domain" description="Spore germination GerAC-like C-terminal" evidence="9">
    <location>
        <begin position="224"/>
        <end position="379"/>
    </location>
</feature>
<evidence type="ECO:0000313" key="12">
    <source>
        <dbReference type="Proteomes" id="UP000620366"/>
    </source>
</evidence>